<organism evidence="1 2">
    <name type="scientific">[Enterobacter] lignolyticus</name>
    <dbReference type="NCBI Taxonomy" id="1334193"/>
    <lineage>
        <taxon>Bacteria</taxon>
        <taxon>Pseudomonadati</taxon>
        <taxon>Pseudomonadota</taxon>
        <taxon>Gammaproteobacteria</taxon>
        <taxon>Enterobacterales</taxon>
        <taxon>Enterobacteriaceae</taxon>
        <taxon>Pluralibacter</taxon>
    </lineage>
</organism>
<dbReference type="AlphaFoldDB" id="A0A806X4X1"/>
<dbReference type="EMBL" id="CP012871">
    <property type="protein sequence ID" value="ALR75782.1"/>
    <property type="molecule type" value="Genomic_DNA"/>
</dbReference>
<dbReference type="OrthoDB" id="6631664at2"/>
<dbReference type="RefSeq" id="WP_062740524.1">
    <property type="nucleotide sequence ID" value="NZ_CP012871.1"/>
</dbReference>
<sequence>MNKENSSQVYNSASYSEIAAGNLDFIDLAERCELLSQIIIDAHESESITPVLRCLSSYLSKLNLSLEEDMSRHRIMELTINDEFHRTEKWIFADSDLQCEYCQALTSILMRNTCNSEEREVLSGLLHGLIGYMTYELKEPRFGVIDH</sequence>
<evidence type="ECO:0000313" key="1">
    <source>
        <dbReference type="EMBL" id="ALR75782.1"/>
    </source>
</evidence>
<accession>A0A806X4X1</accession>
<gene>
    <name evidence="1" type="ORF">AO703_05520</name>
</gene>
<name>A0A806X4X1_9ENTR</name>
<reference evidence="2" key="1">
    <citation type="submission" date="2015-10" db="EMBL/GenBank/DDBJ databases">
        <title>Complete Genome Sequencing of Klebsiella sp. strain G5.</title>
        <authorList>
            <person name="Chan K.-G."/>
            <person name="Chen J.-W."/>
        </authorList>
    </citation>
    <scope>NUCLEOTIDE SEQUENCE [LARGE SCALE GENOMIC DNA]</scope>
    <source>
        <strain evidence="2">G5</strain>
    </source>
</reference>
<dbReference type="Proteomes" id="UP000069162">
    <property type="component" value="Chromosome"/>
</dbReference>
<protein>
    <submittedName>
        <fullName evidence="1">Uncharacterized protein</fullName>
    </submittedName>
</protein>
<evidence type="ECO:0000313" key="2">
    <source>
        <dbReference type="Proteomes" id="UP000069162"/>
    </source>
</evidence>
<dbReference type="KEGG" id="kle:AO703_05520"/>
<proteinExistence type="predicted"/>